<dbReference type="EMBL" id="UFAJ01000056">
    <property type="protein sequence ID" value="SSD58859.1"/>
    <property type="molecule type" value="Genomic_DNA"/>
</dbReference>
<sequence length="941" mass="109112">MPYLSPTRLREIKHSIMGDAFSKVKFISDCKTKKLQGTDLLDELLTLLLNNHIQIITGTISDDSIVPSRDDILEIFIGLFNLEINVYPIDTSTYLLKLIFLLITGRLKVGSAVDLEFTYKYFCCINTGLQYSVPKALLQQHEADESIENKKPYITDQFIEFSADLLEKIYINTQDTITNATDERPTLIYKCVSEILDILMKLTYQRSINRENKFFTIIPLILNMFYEKYRYALDFKVLYINHLLPSNIKTPNLKVLQFLNPYEIEILTKTMILLSNKTTKNEASFMDIDEYSRLKVFVKIFTKAIDNLELKCAAIKYLLTSAEYDGDFSELYLLIYQHQEVVDNLPWWFDVLDILLISFRNDTIMLDQFSQGILNNFLMPYFEERFFSLLQYRQHTMASYHELAQLFELLSLLCSYNDDYKFTLLDFKFPFYNAEELLQKNKKTKKRLRLSSACTESNGGKELQKNQKNKTLLDRINKIYQDADSNYRGTIGDRDDTVKDGVVTGSHLVEIIRNGINGHVENLKKALQLPVYDTDEAYPCLITSELTKSMLILTKSLTRSASSLRKYFKSKVIANTFLNLVSSEIDLIFYFKNSTLQKKLLKSEVEILAFALGIISNFSLEFSPLQPFIFSNGSIFIGSLNKIFDLFQDPNVFYFNPDVILNNLWVLRNRTFESSVEVRVELLSQISLEKILKYTIDPNWKIQEQCFYLLANLTCSSRKLINMLLKCFLTETIKDCQSDVTESCYLFEFLASKMKKLNVNNEVQFRILLSILYILANISAINEHKRQMIVENDDLMNCIKDILSRNISGYTYKALNLACLRILSNLVWSSHQTPGHSYNNTYINRNEEEENEEEENEKENGNLSHGGYIFSTTNPARFNKNLKSRNNTDTEDLKDRSSILVEMGFQPIIDKYLKSKDNHIFEAAKFIQAKLIIPSNGNVSI</sequence>
<organism evidence="7 8">
    <name type="scientific">Saccharomycodes ludwigii</name>
    <dbReference type="NCBI Taxonomy" id="36035"/>
    <lineage>
        <taxon>Eukaryota</taxon>
        <taxon>Fungi</taxon>
        <taxon>Dikarya</taxon>
        <taxon>Ascomycota</taxon>
        <taxon>Saccharomycotina</taxon>
        <taxon>Saccharomycetes</taxon>
        <taxon>Saccharomycodales</taxon>
        <taxon>Saccharomycodaceae</taxon>
        <taxon>Saccharomycodes</taxon>
    </lineage>
</organism>
<dbReference type="PANTHER" id="PTHR15651:SF7">
    <property type="entry name" value="ARMADILLO REPEAT-CONTAINING PROTEIN 8"/>
    <property type="match status" value="1"/>
</dbReference>
<reference evidence="8" key="1">
    <citation type="submission" date="2018-06" db="EMBL/GenBank/DDBJ databases">
        <authorList>
            <person name="Guldener U."/>
        </authorList>
    </citation>
    <scope>NUCLEOTIDE SEQUENCE [LARGE SCALE GENOMIC DNA]</scope>
    <source>
        <strain evidence="8">UTAD17</strain>
    </source>
</reference>
<dbReference type="SUPFAM" id="SSF48371">
    <property type="entry name" value="ARM repeat"/>
    <property type="match status" value="1"/>
</dbReference>
<evidence type="ECO:0000256" key="1">
    <source>
        <dbReference type="ARBA" id="ARBA00004123"/>
    </source>
</evidence>
<dbReference type="GO" id="GO:0034657">
    <property type="term" value="C:GID complex"/>
    <property type="evidence" value="ECO:0007669"/>
    <property type="project" value="TreeGrafter"/>
</dbReference>
<dbReference type="GO" id="GO:0043161">
    <property type="term" value="P:proteasome-mediated ubiquitin-dependent protein catabolic process"/>
    <property type="evidence" value="ECO:0007669"/>
    <property type="project" value="TreeGrafter"/>
</dbReference>
<dbReference type="PANTHER" id="PTHR15651">
    <property type="entry name" value="ARMADILLO REPEAT-CONTAINING PROTEIN 8"/>
    <property type="match status" value="1"/>
</dbReference>
<name>A0A376B2N8_9ASCO</name>
<dbReference type="Proteomes" id="UP000262825">
    <property type="component" value="Unassembled WGS sequence"/>
</dbReference>
<evidence type="ECO:0000256" key="3">
    <source>
        <dbReference type="ARBA" id="ARBA00022490"/>
    </source>
</evidence>
<comment type="subcellular location">
    <subcellularLocation>
        <location evidence="2">Cytoplasm</location>
    </subcellularLocation>
    <subcellularLocation>
        <location evidence="1">Nucleus</location>
    </subcellularLocation>
</comment>
<protein>
    <submittedName>
        <fullName evidence="7">Uncharacterized protein</fullName>
    </submittedName>
</protein>
<evidence type="ECO:0000256" key="4">
    <source>
        <dbReference type="ARBA" id="ARBA00022737"/>
    </source>
</evidence>
<dbReference type="AlphaFoldDB" id="A0A376B2N8"/>
<evidence type="ECO:0000256" key="5">
    <source>
        <dbReference type="ARBA" id="ARBA00023242"/>
    </source>
</evidence>
<gene>
    <name evidence="7" type="ORF">SCODWIG_00620</name>
</gene>
<evidence type="ECO:0000256" key="6">
    <source>
        <dbReference type="SAM" id="MobiDB-lite"/>
    </source>
</evidence>
<keyword evidence="3" id="KW-0963">Cytoplasm</keyword>
<dbReference type="InterPro" id="IPR016024">
    <property type="entry name" value="ARM-type_fold"/>
</dbReference>
<accession>A0A376B2N8</accession>
<dbReference type="InterPro" id="IPR038739">
    <property type="entry name" value="ARMC8/Vid28"/>
</dbReference>
<dbReference type="InterPro" id="IPR011989">
    <property type="entry name" value="ARM-like"/>
</dbReference>
<dbReference type="Gene3D" id="1.25.10.10">
    <property type="entry name" value="Leucine-rich Repeat Variant"/>
    <property type="match status" value="1"/>
</dbReference>
<keyword evidence="5" id="KW-0539">Nucleus</keyword>
<evidence type="ECO:0000313" key="7">
    <source>
        <dbReference type="EMBL" id="SSD58859.1"/>
    </source>
</evidence>
<feature type="compositionally biased region" description="Acidic residues" evidence="6">
    <location>
        <begin position="847"/>
        <end position="857"/>
    </location>
</feature>
<evidence type="ECO:0000313" key="8">
    <source>
        <dbReference type="Proteomes" id="UP000262825"/>
    </source>
</evidence>
<feature type="region of interest" description="Disordered" evidence="6">
    <location>
        <begin position="839"/>
        <end position="865"/>
    </location>
</feature>
<keyword evidence="8" id="KW-1185">Reference proteome</keyword>
<proteinExistence type="predicted"/>
<dbReference type="GO" id="GO:0005634">
    <property type="term" value="C:nucleus"/>
    <property type="evidence" value="ECO:0007669"/>
    <property type="project" value="UniProtKB-SubCell"/>
</dbReference>
<evidence type="ECO:0000256" key="2">
    <source>
        <dbReference type="ARBA" id="ARBA00004496"/>
    </source>
</evidence>
<dbReference type="GO" id="GO:0005737">
    <property type="term" value="C:cytoplasm"/>
    <property type="evidence" value="ECO:0007669"/>
    <property type="project" value="UniProtKB-SubCell"/>
</dbReference>
<keyword evidence="4" id="KW-0677">Repeat</keyword>
<dbReference type="VEuPathDB" id="FungiDB:SCODWIG_00620"/>